<dbReference type="GO" id="GO:0044780">
    <property type="term" value="P:bacterial-type flagellum assembly"/>
    <property type="evidence" value="ECO:0007669"/>
    <property type="project" value="InterPro"/>
</dbReference>
<dbReference type="GO" id="GO:0009306">
    <property type="term" value="P:protein secretion"/>
    <property type="evidence" value="ECO:0007669"/>
    <property type="project" value="InterPro"/>
</dbReference>
<comment type="subcellular location">
    <subcellularLocation>
        <location evidence="1 7">Cell membrane</location>
        <topology evidence="1 7">Multi-pass membrane protein</topology>
    </subcellularLocation>
</comment>
<keyword evidence="9" id="KW-1185">Reference proteome</keyword>
<evidence type="ECO:0000313" key="8">
    <source>
        <dbReference type="EMBL" id="OXM84684.1"/>
    </source>
</evidence>
<keyword evidence="7" id="KW-1005">Bacterial flagellum biogenesis</keyword>
<keyword evidence="8" id="KW-0966">Cell projection</keyword>
<feature type="transmembrane region" description="Helical" evidence="7">
    <location>
        <begin position="93"/>
        <end position="119"/>
    </location>
</feature>
<feature type="transmembrane region" description="Helical" evidence="7">
    <location>
        <begin position="188"/>
        <end position="209"/>
    </location>
</feature>
<evidence type="ECO:0000256" key="5">
    <source>
        <dbReference type="ARBA" id="ARBA00022989"/>
    </source>
</evidence>
<dbReference type="PANTHER" id="PTHR30161">
    <property type="entry name" value="FLAGELLAR EXPORT PROTEIN, MEMBRANE FLHA SUBUNIT-RELATED"/>
    <property type="match status" value="1"/>
</dbReference>
<keyword evidence="7" id="KW-0653">Protein transport</keyword>
<keyword evidence="4 7" id="KW-0812">Transmembrane</keyword>
<dbReference type="InterPro" id="IPR001712">
    <property type="entry name" value="T3SS_FHIPEP"/>
</dbReference>
<dbReference type="PRINTS" id="PR00949">
    <property type="entry name" value="TYPE3IMAPROT"/>
</dbReference>
<dbReference type="InterPro" id="IPR006301">
    <property type="entry name" value="FlhA"/>
</dbReference>
<dbReference type="OrthoDB" id="9759185at2"/>
<comment type="caution">
    <text evidence="7">Lacks conserved residue(s) required for the propagation of feature annotation.</text>
</comment>
<dbReference type="Gene3D" id="3.40.50.12790">
    <property type="entry name" value="FHIPEP family, domain 4"/>
    <property type="match status" value="1"/>
</dbReference>
<comment type="caution">
    <text evidence="8">The sequence shown here is derived from an EMBL/GenBank/DDBJ whole genome shotgun (WGS) entry which is preliminary data.</text>
</comment>
<dbReference type="Gene3D" id="1.10.8.540">
    <property type="entry name" value="FHIPEP family, domain 3"/>
    <property type="match status" value="1"/>
</dbReference>
<feature type="transmembrane region" description="Helical" evidence="7">
    <location>
        <begin position="30"/>
        <end position="49"/>
    </location>
</feature>
<evidence type="ECO:0000256" key="1">
    <source>
        <dbReference type="ARBA" id="ARBA00004651"/>
    </source>
</evidence>
<feature type="transmembrane region" description="Helical" evidence="7">
    <location>
        <begin position="55"/>
        <end position="72"/>
    </location>
</feature>
<feature type="transmembrane region" description="Helical" evidence="7">
    <location>
        <begin position="270"/>
        <end position="303"/>
    </location>
</feature>
<dbReference type="Proteomes" id="UP000215509">
    <property type="component" value="Unassembled WGS sequence"/>
</dbReference>
<gene>
    <name evidence="7 8" type="primary">flhA</name>
    <name evidence="8" type="ORF">CF651_19465</name>
</gene>
<evidence type="ECO:0000256" key="7">
    <source>
        <dbReference type="RuleBase" id="RU364093"/>
    </source>
</evidence>
<evidence type="ECO:0000256" key="2">
    <source>
        <dbReference type="ARBA" id="ARBA00008835"/>
    </source>
</evidence>
<reference evidence="8 9" key="1">
    <citation type="submission" date="2017-07" db="EMBL/GenBank/DDBJ databases">
        <title>Genome sequencing and assembly of Paenibacillus rigui.</title>
        <authorList>
            <person name="Mayilraj S."/>
        </authorList>
    </citation>
    <scope>NUCLEOTIDE SEQUENCE [LARGE SCALE GENOMIC DNA]</scope>
    <source>
        <strain evidence="8 9">JCM 16352</strain>
    </source>
</reference>
<proteinExistence type="inferred from homology"/>
<evidence type="ECO:0000256" key="4">
    <source>
        <dbReference type="ARBA" id="ARBA00022692"/>
    </source>
</evidence>
<keyword evidence="6 7" id="KW-0472">Membrane</keyword>
<dbReference type="InterPro" id="IPR025505">
    <property type="entry name" value="FHIPEP_CS"/>
</dbReference>
<evidence type="ECO:0000256" key="3">
    <source>
        <dbReference type="ARBA" id="ARBA00022475"/>
    </source>
</evidence>
<comment type="function">
    <text evidence="7">Required for formation of the rod structure of the flagellar apparatus. Together with FliI and FliH, may constitute the export apparatus of flagellin.</text>
</comment>
<keyword evidence="3 7" id="KW-1003">Cell membrane</keyword>
<dbReference type="GO" id="GO:0005886">
    <property type="term" value="C:plasma membrane"/>
    <property type="evidence" value="ECO:0007669"/>
    <property type="project" value="UniProtKB-SubCell"/>
</dbReference>
<dbReference type="EMBL" id="NMQW01000027">
    <property type="protein sequence ID" value="OXM84684.1"/>
    <property type="molecule type" value="Genomic_DNA"/>
</dbReference>
<feature type="transmembrane region" description="Helical" evidence="7">
    <location>
        <begin position="6"/>
        <end position="23"/>
    </location>
</feature>
<keyword evidence="7" id="KW-1006">Bacterial flagellum protein export</keyword>
<evidence type="ECO:0000256" key="6">
    <source>
        <dbReference type="ARBA" id="ARBA00023136"/>
    </source>
</evidence>
<accession>A0A229UMZ6</accession>
<evidence type="ECO:0000313" key="9">
    <source>
        <dbReference type="Proteomes" id="UP000215509"/>
    </source>
</evidence>
<keyword evidence="7" id="KW-0813">Transport</keyword>
<comment type="similarity">
    <text evidence="2 7">Belongs to the FHIPEP (flagella/HR/invasion proteins export pore) family.</text>
</comment>
<name>A0A229UMZ6_9BACL</name>
<dbReference type="InterPro" id="IPR042193">
    <property type="entry name" value="FHIPEP_3"/>
</dbReference>
<keyword evidence="8" id="KW-0282">Flagellum</keyword>
<dbReference type="AlphaFoldDB" id="A0A229UMZ6"/>
<dbReference type="InterPro" id="IPR042196">
    <property type="entry name" value="FHIPEP_4"/>
</dbReference>
<dbReference type="Pfam" id="PF00771">
    <property type="entry name" value="FHIPEP"/>
    <property type="match status" value="1"/>
</dbReference>
<dbReference type="InterPro" id="IPR042194">
    <property type="entry name" value="FHIPEP_1"/>
</dbReference>
<dbReference type="PANTHER" id="PTHR30161:SF1">
    <property type="entry name" value="FLAGELLAR BIOSYNTHESIS PROTEIN FLHA-RELATED"/>
    <property type="match status" value="1"/>
</dbReference>
<dbReference type="Gene3D" id="3.40.30.60">
    <property type="entry name" value="FHIPEP family, domain 1"/>
    <property type="match status" value="1"/>
</dbReference>
<dbReference type="RefSeq" id="WP_094016539.1">
    <property type="nucleotide sequence ID" value="NZ_NMQW01000027.1"/>
</dbReference>
<dbReference type="PIRSF" id="PIRSF005419">
    <property type="entry name" value="FlhA"/>
    <property type="match status" value="1"/>
</dbReference>
<organism evidence="8 9">
    <name type="scientific">Paenibacillus rigui</name>
    <dbReference type="NCBI Taxonomy" id="554312"/>
    <lineage>
        <taxon>Bacteria</taxon>
        <taxon>Bacillati</taxon>
        <taxon>Bacillota</taxon>
        <taxon>Bacilli</taxon>
        <taxon>Bacillales</taxon>
        <taxon>Paenibacillaceae</taxon>
        <taxon>Paenibacillus</taxon>
    </lineage>
</organism>
<protein>
    <recommendedName>
        <fullName evidence="7">Flagellar biosynthesis protein FlhA</fullName>
    </recommendedName>
</protein>
<keyword evidence="5 7" id="KW-1133">Transmembrane helix</keyword>
<sequence length="677" mass="74188">MRIKDLVVLIGIIGIVLMMVVPVPIWLLDVLLIINISIALMIILVGMNTQDALEFSIFPSLLLITTLFRLALNVSTTRNILANAEAGNVVKTFGSFVAQGNIVVGFVVFIILVLVQFIVITKGSERVAEVAARFTLDAMPGKQMSIDADLNAGLINEQQAKERREKISKEADFYGAMDGASKFVKGDAIAGIIILIINILGGLIIGMTMKGMSISEAGQIYSILTIGDGLVSQIPALLISTAAGLIVTRASSEGNLAHDLTSQILSYPKLLYIVAGTITVLGIFTPIHLATTLPIAAVLAFAARKMQQNLVRKQAQVDLLEEEQQIEEVRSPESVISLLQVDPIEFEFGYGLIPLADTQQGGDLLDRIILIRRQCALELGLVVPVIRIRDNIQLKPNEYVIKIKGNMVARGELLLNHYLAMSPGIEDDSITGIDTLEPAFGLPALWIDEAVKERAELSGYTVVDPPSVVATHLTEVIKRHAHELLGRQETRSLIENVKESYPALVDDLIPNVLTIGDVQKVLVKLLREKISIRDLVTILESLADYGTYTKDPEILTEYVRQALSRQITQQFASTGDSLKVITVGPMLEKKIAESVQQSDQGSYLALDPSSTQMIYQRLSDQVTKLIQSGQQPVVLTSPTIRMYLRQLLERTMQDIPVLSYSELEPNVEIQSMGVVNL</sequence>
<keyword evidence="8" id="KW-0969">Cilium</keyword>
<dbReference type="NCBIfam" id="TIGR01398">
    <property type="entry name" value="FlhA"/>
    <property type="match status" value="1"/>
</dbReference>
<dbReference type="PROSITE" id="PS00994">
    <property type="entry name" value="FHIPEP"/>
    <property type="match status" value="1"/>
</dbReference>